<dbReference type="PANTHER" id="PTHR34978">
    <property type="entry name" value="POSSIBLE SENSOR-TRANSDUCER PROTEIN BLAR"/>
    <property type="match status" value="1"/>
</dbReference>
<dbReference type="SUPFAM" id="SSF74653">
    <property type="entry name" value="TolA/TonB C-terminal domain"/>
    <property type="match status" value="1"/>
</dbReference>
<organism evidence="7 8">
    <name type="scientific">Chitinophaga arvensicola</name>
    <dbReference type="NCBI Taxonomy" id="29529"/>
    <lineage>
        <taxon>Bacteria</taxon>
        <taxon>Pseudomonadati</taxon>
        <taxon>Bacteroidota</taxon>
        <taxon>Chitinophagia</taxon>
        <taxon>Chitinophagales</taxon>
        <taxon>Chitinophagaceae</taxon>
        <taxon>Chitinophaga</taxon>
    </lineage>
</organism>
<comment type="subcellular location">
    <subcellularLocation>
        <location evidence="1">Membrane</location>
        <topology evidence="1">Single-pass membrane protein</topology>
    </subcellularLocation>
</comment>
<dbReference type="InterPro" id="IPR008756">
    <property type="entry name" value="Peptidase_M56"/>
</dbReference>
<accession>A0A1I0P7T3</accession>
<dbReference type="RefSeq" id="WP_089890389.1">
    <property type="nucleotide sequence ID" value="NZ_FOJG01000001.1"/>
</dbReference>
<proteinExistence type="predicted"/>
<evidence type="ECO:0000256" key="4">
    <source>
        <dbReference type="ARBA" id="ARBA00023136"/>
    </source>
</evidence>
<dbReference type="PROSITE" id="PS52015">
    <property type="entry name" value="TONB_CTD"/>
    <property type="match status" value="1"/>
</dbReference>
<evidence type="ECO:0000256" key="2">
    <source>
        <dbReference type="ARBA" id="ARBA00022692"/>
    </source>
</evidence>
<evidence type="ECO:0000313" key="8">
    <source>
        <dbReference type="Proteomes" id="UP000199310"/>
    </source>
</evidence>
<keyword evidence="3 5" id="KW-1133">Transmembrane helix</keyword>
<dbReference type="CDD" id="cd07341">
    <property type="entry name" value="M56_BlaR1_MecR1_like"/>
    <property type="match status" value="1"/>
</dbReference>
<feature type="transmembrane region" description="Helical" evidence="5">
    <location>
        <begin position="101"/>
        <end position="122"/>
    </location>
</feature>
<dbReference type="Pfam" id="PF03544">
    <property type="entry name" value="TonB_C"/>
    <property type="match status" value="1"/>
</dbReference>
<feature type="transmembrane region" description="Helical" evidence="5">
    <location>
        <begin position="37"/>
        <end position="57"/>
    </location>
</feature>
<keyword evidence="2 5" id="KW-0812">Transmembrane</keyword>
<evidence type="ECO:0000256" key="3">
    <source>
        <dbReference type="ARBA" id="ARBA00022989"/>
    </source>
</evidence>
<dbReference type="NCBIfam" id="TIGR01352">
    <property type="entry name" value="tonB_Cterm"/>
    <property type="match status" value="1"/>
</dbReference>
<evidence type="ECO:0000256" key="1">
    <source>
        <dbReference type="ARBA" id="ARBA00004167"/>
    </source>
</evidence>
<feature type="transmembrane region" description="Helical" evidence="5">
    <location>
        <begin position="278"/>
        <end position="297"/>
    </location>
</feature>
<name>A0A1I0P7T3_9BACT</name>
<evidence type="ECO:0000259" key="6">
    <source>
        <dbReference type="PROSITE" id="PS52015"/>
    </source>
</evidence>
<dbReference type="InterPro" id="IPR006260">
    <property type="entry name" value="TonB/TolA_C"/>
</dbReference>
<dbReference type="PANTHER" id="PTHR34978:SF3">
    <property type="entry name" value="SLR0241 PROTEIN"/>
    <property type="match status" value="1"/>
</dbReference>
<evidence type="ECO:0000256" key="5">
    <source>
        <dbReference type="SAM" id="Phobius"/>
    </source>
</evidence>
<feature type="domain" description="TonB C-terminal" evidence="6">
    <location>
        <begin position="434"/>
        <end position="529"/>
    </location>
</feature>
<evidence type="ECO:0000313" key="7">
    <source>
        <dbReference type="EMBL" id="SEW10346.1"/>
    </source>
</evidence>
<gene>
    <name evidence="7" type="ORF">SAMN04488122_0613</name>
</gene>
<dbReference type="STRING" id="29529.SAMN04488122_0613"/>
<sequence>MPTLFIYLLQTSGVMTIFYLGYITCFKKETFYSYNRILLLSAFIFSAVLPLLPLPAFHWSEKAPEAGTPVNVYFADNANPQTPVLVATPETHWWEPLTQNAVAILSVVYIAVAVILIVMHLLQLWNIRRLAKSGDAYVHNNIRYVKLNGLTAPFSFLRTIFFDPNAHEQTELQHILKHEEAHVLQYHSADMLLSSLYCCLCWINPFAWCCKRALQLNLEFLADEAVIKNTDAPDEYQYSLLKIGLGGNRMAVVNHFSKSFIKNRILMMNKTQSPPLRTWRYLLLLPVLTLTAGLLSATQPEVNDSSGNKYISVENGMLYGVITPATSDKDLEEIKSILKESNSTLMIPVLKRKADGNIDRIQFEIKNPNSGMSVSYVDHPMETFFFYSGSKERGIGPIPLGTFPQSLIDVAIKESNGRVKGVTTDSTYANRFPGGKSAYARELSKTIRYPRVCQEENIAGNVMIQYKILPDGTISNVEVLRAPHRALGAEVKRAIEALPAFRPDPSGKTEMVTTNVAYMLEKANGERIQEEALPPSKQDIVVIGYASK</sequence>
<feature type="transmembrane region" description="Helical" evidence="5">
    <location>
        <begin position="6"/>
        <end position="25"/>
    </location>
</feature>
<dbReference type="OrthoDB" id="1522859at2"/>
<keyword evidence="4 5" id="KW-0472">Membrane</keyword>
<keyword evidence="8" id="KW-1185">Reference proteome</keyword>
<dbReference type="Pfam" id="PF05569">
    <property type="entry name" value="Peptidase_M56"/>
    <property type="match status" value="1"/>
</dbReference>
<dbReference type="Proteomes" id="UP000199310">
    <property type="component" value="Unassembled WGS sequence"/>
</dbReference>
<dbReference type="AlphaFoldDB" id="A0A1I0P7T3"/>
<dbReference type="GO" id="GO:0055085">
    <property type="term" value="P:transmembrane transport"/>
    <property type="evidence" value="ECO:0007669"/>
    <property type="project" value="InterPro"/>
</dbReference>
<dbReference type="InterPro" id="IPR052173">
    <property type="entry name" value="Beta-lactam_resp_regulator"/>
</dbReference>
<dbReference type="GO" id="GO:0016020">
    <property type="term" value="C:membrane"/>
    <property type="evidence" value="ECO:0007669"/>
    <property type="project" value="UniProtKB-SubCell"/>
</dbReference>
<reference evidence="8" key="1">
    <citation type="submission" date="2016-10" db="EMBL/GenBank/DDBJ databases">
        <authorList>
            <person name="Varghese N."/>
            <person name="Submissions S."/>
        </authorList>
    </citation>
    <scope>NUCLEOTIDE SEQUENCE [LARGE SCALE GENOMIC DNA]</scope>
    <source>
        <strain evidence="8">DSM 3695</strain>
    </source>
</reference>
<dbReference type="InterPro" id="IPR037682">
    <property type="entry name" value="TonB_C"/>
</dbReference>
<dbReference type="EMBL" id="FOJG01000001">
    <property type="protein sequence ID" value="SEW10346.1"/>
    <property type="molecule type" value="Genomic_DNA"/>
</dbReference>
<dbReference type="Gene3D" id="3.30.1150.10">
    <property type="match status" value="1"/>
</dbReference>
<protein>
    <submittedName>
        <fullName evidence="7">TonB family C-terminal domain-containing protein</fullName>
    </submittedName>
</protein>